<evidence type="ECO:0000256" key="1">
    <source>
        <dbReference type="ARBA" id="ARBA00004123"/>
    </source>
</evidence>
<dbReference type="PANTHER" id="PTHR10142:SF0">
    <property type="entry name" value="DNA REPAIR PROTEIN COMPLEMENTING XP-A CELLS"/>
    <property type="match status" value="1"/>
</dbReference>
<keyword evidence="4" id="KW-0227">DNA damage</keyword>
<keyword evidence="8" id="KW-0234">DNA repair</keyword>
<dbReference type="PROSITE" id="PS00752">
    <property type="entry name" value="XPA_1"/>
    <property type="match status" value="1"/>
</dbReference>
<dbReference type="GO" id="GO:0003677">
    <property type="term" value="F:DNA binding"/>
    <property type="evidence" value="ECO:0007669"/>
    <property type="project" value="UniProtKB-KW"/>
</dbReference>
<dbReference type="GO" id="GO:0008270">
    <property type="term" value="F:zinc ion binding"/>
    <property type="evidence" value="ECO:0007669"/>
    <property type="project" value="UniProtKB-KW"/>
</dbReference>
<evidence type="ECO:0000256" key="9">
    <source>
        <dbReference type="ARBA" id="ARBA00023242"/>
    </source>
</evidence>
<dbReference type="AlphaFoldDB" id="A0ABD2M3P3"/>
<dbReference type="InterPro" id="IPR022652">
    <property type="entry name" value="Znf_XPA_CS"/>
</dbReference>
<evidence type="ECO:0000256" key="3">
    <source>
        <dbReference type="ARBA" id="ARBA00022723"/>
    </source>
</evidence>
<sequence>MKRFFDGGDDRIPAVEKLYKQNQGTYATAGGFDEDDDWCEERREQISEAVQKKRNLPFEHLVAPEECKDCGGTLFSDAILWNRFNYPVCDLCRDETERHKLIARTEAKERFLLKDCDLDLRKPPLRFVSRKNPHNARYGDMKLYLKPQLEARALELYGSFAKLEEEREKRERQRKATAEKRFEQKIQKIRKEKMQFGTIGTFKCLLFAIVPSPAMALPKSLSNSLTISPLLLVRVVPRPAIGRPKCRRRLRKKGKRLAPKTNRKRCN</sequence>
<dbReference type="Gene3D" id="3.90.530.10">
    <property type="entry name" value="XPA C-terminal domain"/>
    <property type="match status" value="1"/>
</dbReference>
<evidence type="ECO:0000256" key="6">
    <source>
        <dbReference type="ARBA" id="ARBA00022833"/>
    </source>
</evidence>
<keyword evidence="3" id="KW-0479">Metal-binding</keyword>
<dbReference type="GO" id="GO:0005634">
    <property type="term" value="C:nucleus"/>
    <property type="evidence" value="ECO:0007669"/>
    <property type="project" value="UniProtKB-SubCell"/>
</dbReference>
<evidence type="ECO:0000256" key="2">
    <source>
        <dbReference type="ARBA" id="ARBA00005548"/>
    </source>
</evidence>
<comment type="subcellular location">
    <subcellularLocation>
        <location evidence="1">Nucleus</location>
    </subcellularLocation>
</comment>
<keyword evidence="6" id="KW-0862">Zinc</keyword>
<dbReference type="InterPro" id="IPR022656">
    <property type="entry name" value="XPA_C"/>
</dbReference>
<dbReference type="SUPFAM" id="SSF46955">
    <property type="entry name" value="Putative DNA-binding domain"/>
    <property type="match status" value="1"/>
</dbReference>
<keyword evidence="5" id="KW-0863">Zinc-finger</keyword>
<proteinExistence type="inferred from homology"/>
<evidence type="ECO:0000313" key="11">
    <source>
        <dbReference type="EMBL" id="KAL3122089.1"/>
    </source>
</evidence>
<dbReference type="Pfam" id="PF01286">
    <property type="entry name" value="XPA_N"/>
    <property type="match status" value="1"/>
</dbReference>
<organism evidence="11 12">
    <name type="scientific">Heterodera trifolii</name>
    <dbReference type="NCBI Taxonomy" id="157864"/>
    <lineage>
        <taxon>Eukaryota</taxon>
        <taxon>Metazoa</taxon>
        <taxon>Ecdysozoa</taxon>
        <taxon>Nematoda</taxon>
        <taxon>Chromadorea</taxon>
        <taxon>Rhabditida</taxon>
        <taxon>Tylenchina</taxon>
        <taxon>Tylenchomorpha</taxon>
        <taxon>Tylenchoidea</taxon>
        <taxon>Heteroderidae</taxon>
        <taxon>Heteroderinae</taxon>
        <taxon>Heterodera</taxon>
    </lineage>
</organism>
<keyword evidence="9" id="KW-0539">Nucleus</keyword>
<keyword evidence="12" id="KW-1185">Reference proteome</keyword>
<evidence type="ECO:0000256" key="8">
    <source>
        <dbReference type="ARBA" id="ARBA00023204"/>
    </source>
</evidence>
<keyword evidence="7" id="KW-0238">DNA-binding</keyword>
<comment type="similarity">
    <text evidence="2">Belongs to the XPA family.</text>
</comment>
<dbReference type="GO" id="GO:0006281">
    <property type="term" value="P:DNA repair"/>
    <property type="evidence" value="ECO:0007669"/>
    <property type="project" value="UniProtKB-KW"/>
</dbReference>
<dbReference type="EMBL" id="JBICBT010000159">
    <property type="protein sequence ID" value="KAL3122089.1"/>
    <property type="molecule type" value="Genomic_DNA"/>
</dbReference>
<comment type="caution">
    <text evidence="11">The sequence shown here is derived from an EMBL/GenBank/DDBJ whole genome shotgun (WGS) entry which is preliminary data.</text>
</comment>
<dbReference type="PANTHER" id="PTHR10142">
    <property type="entry name" value="DNA REPAIR PROTEIN COMPLEMENTING XP-A CELLS"/>
    <property type="match status" value="1"/>
</dbReference>
<evidence type="ECO:0000313" key="12">
    <source>
        <dbReference type="Proteomes" id="UP001620626"/>
    </source>
</evidence>
<evidence type="ECO:0000256" key="4">
    <source>
        <dbReference type="ARBA" id="ARBA00022763"/>
    </source>
</evidence>
<dbReference type="SUPFAM" id="SSF57716">
    <property type="entry name" value="Glucocorticoid receptor-like (DNA-binding domain)"/>
    <property type="match status" value="1"/>
</dbReference>
<dbReference type="Pfam" id="PF05181">
    <property type="entry name" value="XPA_C"/>
    <property type="match status" value="1"/>
</dbReference>
<dbReference type="Proteomes" id="UP001620626">
    <property type="component" value="Unassembled WGS sequence"/>
</dbReference>
<dbReference type="CDD" id="cd21076">
    <property type="entry name" value="DBD_XPA"/>
    <property type="match status" value="1"/>
</dbReference>
<evidence type="ECO:0000259" key="10">
    <source>
        <dbReference type="Pfam" id="PF05181"/>
    </source>
</evidence>
<dbReference type="NCBIfam" id="TIGR00598">
    <property type="entry name" value="rad14"/>
    <property type="match status" value="1"/>
</dbReference>
<dbReference type="InterPro" id="IPR000465">
    <property type="entry name" value="XPA/RAD14"/>
</dbReference>
<accession>A0ABD2M3P3</accession>
<feature type="domain" description="XPA C-terminal" evidence="10">
    <location>
        <begin position="99"/>
        <end position="148"/>
    </location>
</feature>
<evidence type="ECO:0000256" key="5">
    <source>
        <dbReference type="ARBA" id="ARBA00022771"/>
    </source>
</evidence>
<evidence type="ECO:0000256" key="7">
    <source>
        <dbReference type="ARBA" id="ARBA00023125"/>
    </source>
</evidence>
<reference evidence="11 12" key="1">
    <citation type="submission" date="2024-10" db="EMBL/GenBank/DDBJ databases">
        <authorList>
            <person name="Kim D."/>
        </authorList>
    </citation>
    <scope>NUCLEOTIDE SEQUENCE [LARGE SCALE GENOMIC DNA]</scope>
    <source>
        <strain evidence="11">BH-2024</strain>
    </source>
</reference>
<name>A0ABD2M3P3_9BILA</name>
<dbReference type="InterPro" id="IPR037129">
    <property type="entry name" value="XPA_sf"/>
</dbReference>
<protein>
    <recommendedName>
        <fullName evidence="10">XPA C-terminal domain-containing protein</fullName>
    </recommendedName>
</protein>
<dbReference type="InterPro" id="IPR009061">
    <property type="entry name" value="DNA-bd_dom_put_sf"/>
</dbReference>
<gene>
    <name evidence="11" type="ORF">niasHT_009382</name>
</gene>